<feature type="coiled-coil region" evidence="19">
    <location>
        <begin position="464"/>
        <end position="528"/>
    </location>
</feature>
<feature type="domain" description="Rad50/SbcC-type AAA" evidence="20">
    <location>
        <begin position="6"/>
        <end position="194"/>
    </location>
</feature>
<keyword evidence="16" id="KW-0539">Nucleus</keyword>
<dbReference type="FunFam" id="3.40.50.300:FF:001195">
    <property type="entry name" value="DNA repair protein rad50"/>
    <property type="match status" value="1"/>
</dbReference>
<feature type="coiled-coil region" evidence="19">
    <location>
        <begin position="911"/>
        <end position="938"/>
    </location>
</feature>
<keyword evidence="11" id="KW-0862">Zinc</keyword>
<gene>
    <name evidence="21" type="ORF">METBIDRAFT_34880</name>
</gene>
<evidence type="ECO:0000256" key="4">
    <source>
        <dbReference type="ARBA" id="ARBA00009439"/>
    </source>
</evidence>
<keyword evidence="7" id="KW-0479">Metal-binding</keyword>
<comment type="subcellular location">
    <subcellularLocation>
        <location evidence="3">Chromosome</location>
    </subcellularLocation>
    <subcellularLocation>
        <location evidence="2">Nucleus</location>
    </subcellularLocation>
</comment>
<reference evidence="21 22" key="1">
    <citation type="submission" date="2016-05" db="EMBL/GenBank/DDBJ databases">
        <title>Comparative genomics of biotechnologically important yeasts.</title>
        <authorList>
            <consortium name="DOE Joint Genome Institute"/>
            <person name="Riley R."/>
            <person name="Haridas S."/>
            <person name="Wolfe K.H."/>
            <person name="Lopes M.R."/>
            <person name="Hittinger C.T."/>
            <person name="Goker M."/>
            <person name="Salamov A."/>
            <person name="Wisecaver J."/>
            <person name="Long T.M."/>
            <person name="Aerts A.L."/>
            <person name="Barry K."/>
            <person name="Choi C."/>
            <person name="Clum A."/>
            <person name="Coughlan A.Y."/>
            <person name="Deshpande S."/>
            <person name="Douglass A.P."/>
            <person name="Hanson S.J."/>
            <person name="Klenk H.-P."/>
            <person name="LaButti K."/>
            <person name="Lapidus A."/>
            <person name="Lindquist E."/>
            <person name="Lipzen A."/>
            <person name="Meier-kolthoff J.P."/>
            <person name="Ohm R.A."/>
            <person name="Otillar R.P."/>
            <person name="Pangilinan J."/>
            <person name="Peng Y."/>
            <person name="Rokas A."/>
            <person name="Rosa C.A."/>
            <person name="Scheuner C."/>
            <person name="Sibirny A.A."/>
            <person name="Slot J.C."/>
            <person name="Stielow J.B."/>
            <person name="Sun H."/>
            <person name="Kurtzman C.P."/>
            <person name="Blackwell M."/>
            <person name="Grigoriev I.V."/>
            <person name="Jeffries T.W."/>
        </authorList>
    </citation>
    <scope>NUCLEOTIDE SEQUENCE [LARGE SCALE GENOMIC DNA]</scope>
    <source>
        <strain evidence="21 22">NRRL YB-4993</strain>
    </source>
</reference>
<dbReference type="GO" id="GO:0097552">
    <property type="term" value="P:mitochondrial double-strand break repair via homologous recombination"/>
    <property type="evidence" value="ECO:0007669"/>
    <property type="project" value="EnsemblFungi"/>
</dbReference>
<evidence type="ECO:0000313" key="21">
    <source>
        <dbReference type="EMBL" id="OBA23026.1"/>
    </source>
</evidence>
<dbReference type="GO" id="GO:0006303">
    <property type="term" value="P:double-strand break repair via nonhomologous end joining"/>
    <property type="evidence" value="ECO:0007669"/>
    <property type="project" value="EnsemblFungi"/>
</dbReference>
<comment type="caution">
    <text evidence="21">The sequence shown here is derived from an EMBL/GenBank/DDBJ whole genome shotgun (WGS) entry which is preliminary data.</text>
</comment>
<dbReference type="GO" id="GO:0000794">
    <property type="term" value="C:condensed nuclear chromosome"/>
    <property type="evidence" value="ECO:0007669"/>
    <property type="project" value="TreeGrafter"/>
</dbReference>
<dbReference type="Gene3D" id="3.40.50.300">
    <property type="entry name" value="P-loop containing nucleotide triphosphate hydrolases"/>
    <property type="match status" value="2"/>
</dbReference>
<evidence type="ECO:0000256" key="14">
    <source>
        <dbReference type="ARBA" id="ARBA00023054"/>
    </source>
</evidence>
<evidence type="ECO:0000256" key="19">
    <source>
        <dbReference type="SAM" id="Coils"/>
    </source>
</evidence>
<dbReference type="GO" id="GO:0000722">
    <property type="term" value="P:telomere maintenance via recombination"/>
    <property type="evidence" value="ECO:0007669"/>
    <property type="project" value="EnsemblFungi"/>
</dbReference>
<dbReference type="InterPro" id="IPR038729">
    <property type="entry name" value="Rad50/SbcC_AAA"/>
</dbReference>
<keyword evidence="9" id="KW-0227">DNA damage</keyword>
<dbReference type="GO" id="GO:0005524">
    <property type="term" value="F:ATP binding"/>
    <property type="evidence" value="ECO:0007669"/>
    <property type="project" value="UniProtKB-KW"/>
</dbReference>
<feature type="coiled-coil region" evidence="19">
    <location>
        <begin position="331"/>
        <end position="358"/>
    </location>
</feature>
<dbReference type="PANTHER" id="PTHR18867:SF12">
    <property type="entry name" value="DNA REPAIR PROTEIN RAD50"/>
    <property type="match status" value="1"/>
</dbReference>
<evidence type="ECO:0000256" key="5">
    <source>
        <dbReference type="ARBA" id="ARBA00017893"/>
    </source>
</evidence>
<dbReference type="GO" id="GO:0046872">
    <property type="term" value="F:metal ion binding"/>
    <property type="evidence" value="ECO:0007669"/>
    <property type="project" value="UniProtKB-KW"/>
</dbReference>
<feature type="coiled-coil region" evidence="19">
    <location>
        <begin position="244"/>
        <end position="271"/>
    </location>
</feature>
<sequence length="1303" mass="142544">MSSLYKLSICGVRSFSPRDHETIQFGSPLTLICGQNGCGKTTIIECLKYATTGDLPPNSKGGAFVNDPAVADRLAVNAEIKLGFTSVDGKLMTVTRNMQLTRKRGGTRANAANAANTANTFKSLEGQLAVLLRGAKTAVSSKNAELDARVPRYLGASRAVLESVIFCHQDDSLWPLSEAGVLKKRFDEIFEALRFTRVLDALKTVRKDMATDVRVLEQAVAHAHSDQARAHKLRAKAAALGAQADAYLLQIAAVAGRIERLERQADDLFRSHQAFHLIVSEHQRLRLLVDLTQAAVRRLEASVALLRDPDAALHAMAADFAATTAAQTRLLAAARAAVAAADARLADLQARLHALVRDEGSLAAKTAQHAADGARLEQLKDQAGARGLAHADAQRRLEETRARAATSLQHVLQAAGERRAAANNALQAAADGVRTEHERLAHCREETAATAAKMRAARSRLAAVAGHEEQLEAERARLDGLRQKMAQRRAAADTQAADSLAAEDAQAVRRLELRLDELMRQTQAAGRLADVLGKKDLVREARDAKRAVLGLFVAAHTAGFARLFGAAIDPASAAGLVDAERRARAEAHETRQAEARAQHAVVAAATAEAHAGETRLAGLRAALADHAARVLAVLAAGEEPQYEALVRELEADHATAVHNLNTYEVTRSYKLKAVEMARASRSCALCHRGMDAAELAAFVADVEASVRTFTPDKLAADVAATRKDLEELRAINADVLELRRVRAELSGLETQQTAAAGRLREASDALSAAARLADDSLAALAELDALSRPAADIARLADELRGLDNQLAELDREIAELGVPPVPMAELQTQQQQAAAELKGLRQRVADAEAEGNARLKELARLEYQLKDKELVISQLQLGLSEATGLKHQIAEMEAHDAALRDKGAALQTRLAELLARRDAAQAALEQADSEAADAEAEHRTRLDAAARALELFTRLHDLVLHYEQVDAPLVAQNERDMADARLQMDAAGALKSEKQSEAAQLQGFIADAAGTERNIRDNLELRDLTRQLEEQQAALAAVDIEAAEREKEQYLAKAKQLRDEIAGLNEQHYSKVGEVKQIRDQILALHNELRADYLDADKVYHDEWIKLQTNLLVSTDLQTYLQALDNAIMKYHSMKMDEINRILRELWTQTYRGTDIDSIEIKCDVTNQTRGRSYNYRVVMYKRSSELDMRGRCSAGQKVLTSILIRLALAECFGSNCGMIALDEPTTNLDEENAESLANALSNIIEFRKSQKNFQLIVITHDEKFLNHINRGRFVDNFYRIERDEKQHSIIRSLPIHVMQGE</sequence>
<dbReference type="GO" id="GO:0003691">
    <property type="term" value="F:double-stranded telomeric DNA binding"/>
    <property type="evidence" value="ECO:0007669"/>
    <property type="project" value="EnsemblFungi"/>
</dbReference>
<evidence type="ECO:0000259" key="20">
    <source>
        <dbReference type="Pfam" id="PF13476"/>
    </source>
</evidence>
<dbReference type="GO" id="GO:0043047">
    <property type="term" value="F:single-stranded telomeric DNA binding"/>
    <property type="evidence" value="ECO:0007669"/>
    <property type="project" value="EnsemblFungi"/>
</dbReference>
<evidence type="ECO:0000256" key="13">
    <source>
        <dbReference type="ARBA" id="ARBA00022842"/>
    </source>
</evidence>
<keyword evidence="8" id="KW-0547">Nucleotide-binding</keyword>
<dbReference type="GO" id="GO:0016887">
    <property type="term" value="F:ATP hydrolysis activity"/>
    <property type="evidence" value="ECO:0007669"/>
    <property type="project" value="EnsemblFungi"/>
</dbReference>
<organism evidence="21 22">
    <name type="scientific">Metschnikowia bicuspidata var. bicuspidata NRRL YB-4993</name>
    <dbReference type="NCBI Taxonomy" id="869754"/>
    <lineage>
        <taxon>Eukaryota</taxon>
        <taxon>Fungi</taxon>
        <taxon>Dikarya</taxon>
        <taxon>Ascomycota</taxon>
        <taxon>Saccharomycotina</taxon>
        <taxon>Pichiomycetes</taxon>
        <taxon>Metschnikowiaceae</taxon>
        <taxon>Metschnikowia</taxon>
    </lineage>
</organism>
<evidence type="ECO:0000256" key="1">
    <source>
        <dbReference type="ARBA" id="ARBA00001947"/>
    </source>
</evidence>
<keyword evidence="22" id="KW-1185">Reference proteome</keyword>
<dbReference type="GO" id="GO:0051880">
    <property type="term" value="F:G-quadruplex DNA binding"/>
    <property type="evidence" value="ECO:0007669"/>
    <property type="project" value="EnsemblFungi"/>
</dbReference>
<evidence type="ECO:0000256" key="8">
    <source>
        <dbReference type="ARBA" id="ARBA00022741"/>
    </source>
</evidence>
<keyword evidence="6" id="KW-0158">Chromosome</keyword>
<evidence type="ECO:0000256" key="6">
    <source>
        <dbReference type="ARBA" id="ARBA00022454"/>
    </source>
</evidence>
<dbReference type="SUPFAM" id="SSF52540">
    <property type="entry name" value="P-loop containing nucleoside triphosphate hydrolases"/>
    <property type="match status" value="2"/>
</dbReference>
<dbReference type="STRING" id="869754.A0A1A0HG94"/>
<evidence type="ECO:0000256" key="17">
    <source>
        <dbReference type="ARBA" id="ARBA00023254"/>
    </source>
</evidence>
<evidence type="ECO:0000313" key="22">
    <source>
        <dbReference type="Proteomes" id="UP000092555"/>
    </source>
</evidence>
<dbReference type="GO" id="GO:0035753">
    <property type="term" value="P:maintenance of DNA trinucleotide repeats"/>
    <property type="evidence" value="ECO:0007669"/>
    <property type="project" value="EnsemblFungi"/>
</dbReference>
<accession>A0A1A0HG94</accession>
<dbReference type="GO" id="GO:0007004">
    <property type="term" value="P:telomere maintenance via telomerase"/>
    <property type="evidence" value="ECO:0007669"/>
    <property type="project" value="TreeGrafter"/>
</dbReference>
<dbReference type="PANTHER" id="PTHR18867">
    <property type="entry name" value="RAD50"/>
    <property type="match status" value="1"/>
</dbReference>
<dbReference type="GeneID" id="30029508"/>
<comment type="cofactor">
    <cofactor evidence="1">
        <name>Zn(2+)</name>
        <dbReference type="ChEBI" id="CHEBI:29105"/>
    </cofactor>
</comment>
<keyword evidence="12" id="KW-0067">ATP-binding</keyword>
<dbReference type="GO" id="GO:0007129">
    <property type="term" value="P:homologous chromosome pairing at meiosis"/>
    <property type="evidence" value="ECO:0007669"/>
    <property type="project" value="EnsemblFungi"/>
</dbReference>
<dbReference type="GO" id="GO:0030870">
    <property type="term" value="C:Mre11 complex"/>
    <property type="evidence" value="ECO:0007669"/>
    <property type="project" value="EnsemblFungi"/>
</dbReference>
<dbReference type="GO" id="GO:0062176">
    <property type="term" value="P:R-loop processing"/>
    <property type="evidence" value="ECO:0007669"/>
    <property type="project" value="EnsemblFungi"/>
</dbReference>
<evidence type="ECO:0000256" key="3">
    <source>
        <dbReference type="ARBA" id="ARBA00004286"/>
    </source>
</evidence>
<evidence type="ECO:0000256" key="7">
    <source>
        <dbReference type="ARBA" id="ARBA00022723"/>
    </source>
</evidence>
<dbReference type="GO" id="GO:0004017">
    <property type="term" value="F:AMP kinase activity"/>
    <property type="evidence" value="ECO:0007669"/>
    <property type="project" value="EnsemblFungi"/>
</dbReference>
<name>A0A1A0HG94_9ASCO</name>
<dbReference type="FunFam" id="3.40.50.300:FF:000593">
    <property type="entry name" value="DNA repair protein RAD50"/>
    <property type="match status" value="1"/>
</dbReference>
<evidence type="ECO:0000256" key="9">
    <source>
        <dbReference type="ARBA" id="ARBA00022763"/>
    </source>
</evidence>
<keyword evidence="15" id="KW-0234">DNA repair</keyword>
<keyword evidence="13" id="KW-0460">Magnesium</keyword>
<dbReference type="Pfam" id="PF13558">
    <property type="entry name" value="SbcC_Walker_B"/>
    <property type="match status" value="1"/>
</dbReference>
<keyword evidence="10" id="KW-0378">Hydrolase</keyword>
<evidence type="ECO:0000256" key="12">
    <source>
        <dbReference type="ARBA" id="ARBA00022840"/>
    </source>
</evidence>
<feature type="coiled-coil region" evidence="19">
    <location>
        <begin position="793"/>
        <end position="851"/>
    </location>
</feature>
<dbReference type="GO" id="GO:0006284">
    <property type="term" value="P:base-excision repair"/>
    <property type="evidence" value="ECO:0007669"/>
    <property type="project" value="EnsemblFungi"/>
</dbReference>
<evidence type="ECO:0000256" key="10">
    <source>
        <dbReference type="ARBA" id="ARBA00022801"/>
    </source>
</evidence>
<dbReference type="RefSeq" id="XP_018713507.1">
    <property type="nucleotide sequence ID" value="XM_018856532.1"/>
</dbReference>
<feature type="coiled-coil region" evidence="19">
    <location>
        <begin position="1015"/>
        <end position="1068"/>
    </location>
</feature>
<evidence type="ECO:0000256" key="15">
    <source>
        <dbReference type="ARBA" id="ARBA00023204"/>
    </source>
</evidence>
<protein>
    <recommendedName>
        <fullName evidence="5">DNA repair protein RAD50</fullName>
    </recommendedName>
</protein>
<dbReference type="EMBL" id="LXTC01000001">
    <property type="protein sequence ID" value="OBA23026.1"/>
    <property type="molecule type" value="Genomic_DNA"/>
</dbReference>
<comment type="similarity">
    <text evidence="4">Belongs to the SMC family. RAD50 subfamily.</text>
</comment>
<dbReference type="OrthoDB" id="18797at2759"/>
<evidence type="ECO:0000256" key="2">
    <source>
        <dbReference type="ARBA" id="ARBA00004123"/>
    </source>
</evidence>
<keyword evidence="17" id="KW-0469">Meiosis</keyword>
<proteinExistence type="inferred from homology"/>
<keyword evidence="14 19" id="KW-0175">Coiled coil</keyword>
<evidence type="ECO:0000256" key="16">
    <source>
        <dbReference type="ARBA" id="ARBA00023242"/>
    </source>
</evidence>
<dbReference type="Pfam" id="PF13476">
    <property type="entry name" value="AAA_23"/>
    <property type="match status" value="1"/>
</dbReference>
<evidence type="ECO:0000256" key="11">
    <source>
        <dbReference type="ARBA" id="ARBA00022833"/>
    </source>
</evidence>
<dbReference type="Proteomes" id="UP000092555">
    <property type="component" value="Unassembled WGS sequence"/>
</dbReference>
<evidence type="ECO:0000256" key="18">
    <source>
        <dbReference type="ARBA" id="ARBA00049360"/>
    </source>
</evidence>
<dbReference type="InterPro" id="IPR027417">
    <property type="entry name" value="P-loop_NTPase"/>
</dbReference>
<comment type="catalytic activity">
    <reaction evidence="18">
        <text>ATP + H2O = ADP + phosphate + H(+)</text>
        <dbReference type="Rhea" id="RHEA:13065"/>
        <dbReference type="ChEBI" id="CHEBI:15377"/>
        <dbReference type="ChEBI" id="CHEBI:15378"/>
        <dbReference type="ChEBI" id="CHEBI:30616"/>
        <dbReference type="ChEBI" id="CHEBI:43474"/>
        <dbReference type="ChEBI" id="CHEBI:456216"/>
    </reaction>
</comment>